<keyword evidence="11" id="KW-0227">DNA damage</keyword>
<evidence type="ECO:0000256" key="21">
    <source>
        <dbReference type="ARBA" id="ARBA00034726"/>
    </source>
</evidence>
<dbReference type="FunFam" id="3.40.50.1010:FF:000016">
    <property type="entry name" value="Flap endonuclease 1"/>
    <property type="match status" value="1"/>
</dbReference>
<evidence type="ECO:0000313" key="26">
    <source>
        <dbReference type="Proteomes" id="UP000572268"/>
    </source>
</evidence>
<dbReference type="InterPro" id="IPR000719">
    <property type="entry name" value="Prot_kinase_dom"/>
</dbReference>
<evidence type="ECO:0000256" key="20">
    <source>
        <dbReference type="ARBA" id="ARBA00029382"/>
    </source>
</evidence>
<keyword evidence="3" id="KW-0597">Phosphoprotein</keyword>
<dbReference type="Pfam" id="PF02493">
    <property type="entry name" value="MORN"/>
    <property type="match status" value="5"/>
</dbReference>
<organism evidence="25 26">
    <name type="scientific">Perkinsus olseni</name>
    <name type="common">Perkinsus atlanticus</name>
    <dbReference type="NCBI Taxonomy" id="32597"/>
    <lineage>
        <taxon>Eukaryota</taxon>
        <taxon>Sar</taxon>
        <taxon>Alveolata</taxon>
        <taxon>Perkinsozoa</taxon>
        <taxon>Perkinsea</taxon>
        <taxon>Perkinsida</taxon>
        <taxon>Perkinsidae</taxon>
        <taxon>Perkinsus</taxon>
    </lineage>
</organism>
<dbReference type="SMART" id="SM00279">
    <property type="entry name" value="HhH2"/>
    <property type="match status" value="1"/>
</dbReference>
<comment type="function">
    <text evidence="20">Structure-specific nuclease with 5'-flap endonuclease and 5'-3' exonuclease activities involved in DNA replication and repair. During DNA replication, cleaves the 5'-overhanging flap structure that is generated by displacement synthesis when DNA polymerase encounters the 5'-end of a downstream Okazaki fragment. It enters the flap from the 5'-end and then tracks to cleave the flap base, leaving a nick for ligation. Also involved in the long patch base excision repair (LP-BER) pathway, by cleaving within the apurinic/apyrimidinic (AP) site-terminated flap. Acts as a genome stabilization factor that prevents flaps from equilibrating into structures that lead to duplications and deletions. Also possesses 5'-3' exonuclease activity on nicked or gapped double-stranded DNA, and exhibits RNase H activity. Also involved in replication and repair of rDNA and in repairing mitochondrial DNA.</text>
</comment>
<dbReference type="GO" id="GO:0005524">
    <property type="term" value="F:ATP binding"/>
    <property type="evidence" value="ECO:0007669"/>
    <property type="project" value="UniProtKB-KW"/>
</dbReference>
<dbReference type="InterPro" id="IPR019974">
    <property type="entry name" value="XPG_CS"/>
</dbReference>
<evidence type="ECO:0000256" key="5">
    <source>
        <dbReference type="ARBA" id="ARBA00022705"/>
    </source>
</evidence>
<dbReference type="Pfam" id="PF00069">
    <property type="entry name" value="Pkinase"/>
    <property type="match status" value="1"/>
</dbReference>
<keyword evidence="18" id="KW-0234">DNA repair</keyword>
<evidence type="ECO:0000256" key="23">
    <source>
        <dbReference type="SAM" id="MobiDB-lite"/>
    </source>
</evidence>
<evidence type="ECO:0000256" key="4">
    <source>
        <dbReference type="ARBA" id="ARBA00022679"/>
    </source>
</evidence>
<dbReference type="InterPro" id="IPR011009">
    <property type="entry name" value="Kinase-like_dom_sf"/>
</dbReference>
<evidence type="ECO:0000256" key="11">
    <source>
        <dbReference type="ARBA" id="ARBA00022763"/>
    </source>
</evidence>
<evidence type="ECO:0000256" key="18">
    <source>
        <dbReference type="ARBA" id="ARBA00023204"/>
    </source>
</evidence>
<evidence type="ECO:0000256" key="6">
    <source>
        <dbReference type="ARBA" id="ARBA00022722"/>
    </source>
</evidence>
<dbReference type="CDD" id="cd09867">
    <property type="entry name" value="PIN_FEN1"/>
    <property type="match status" value="1"/>
</dbReference>
<comment type="similarity">
    <text evidence="21">Belongs to the XPG/RAD2 endonuclease family. FEN1 subfamily.</text>
</comment>
<dbReference type="Pfam" id="PF00867">
    <property type="entry name" value="XPG_I"/>
    <property type="match status" value="1"/>
</dbReference>
<keyword evidence="12" id="KW-0418">Kinase</keyword>
<dbReference type="PANTHER" id="PTHR11081">
    <property type="entry name" value="FLAP ENDONUCLEASE FAMILY MEMBER"/>
    <property type="match status" value="1"/>
</dbReference>
<dbReference type="InterPro" id="IPR008266">
    <property type="entry name" value="Tyr_kinase_AS"/>
</dbReference>
<dbReference type="GO" id="GO:0006260">
    <property type="term" value="P:DNA replication"/>
    <property type="evidence" value="ECO:0007669"/>
    <property type="project" value="UniProtKB-KW"/>
</dbReference>
<dbReference type="InterPro" id="IPR006086">
    <property type="entry name" value="XPG-I_dom"/>
</dbReference>
<dbReference type="FunFam" id="1.10.150.20:FF:000009">
    <property type="entry name" value="Flap endonuclease 1"/>
    <property type="match status" value="1"/>
</dbReference>
<keyword evidence="9" id="KW-0547">Nucleotide-binding</keyword>
<comment type="caution">
    <text evidence="25">The sequence shown here is derived from an EMBL/GenBank/DDBJ whole genome shotgun (WGS) entry which is preliminary data.</text>
</comment>
<dbReference type="SMART" id="SM00698">
    <property type="entry name" value="MORN"/>
    <property type="match status" value="5"/>
</dbReference>
<protein>
    <recommendedName>
        <fullName evidence="24">Protein kinase domain-containing protein</fullName>
    </recommendedName>
</protein>
<keyword evidence="8" id="KW-0677">Repeat</keyword>
<evidence type="ECO:0000256" key="15">
    <source>
        <dbReference type="ARBA" id="ARBA00022840"/>
    </source>
</evidence>
<dbReference type="PANTHER" id="PTHR11081:SF9">
    <property type="entry name" value="FLAP ENDONUCLEASE 1"/>
    <property type="match status" value="1"/>
</dbReference>
<dbReference type="PRINTS" id="PR00853">
    <property type="entry name" value="XPGRADSUPER"/>
</dbReference>
<keyword evidence="2" id="KW-0723">Serine/threonine-protein kinase</keyword>
<name>A0A7J6LFI1_PEROL</name>
<dbReference type="FunFam" id="1.10.510.10:FF:000624">
    <property type="entry name" value="Mitogen-activated protein kinase"/>
    <property type="match status" value="1"/>
</dbReference>
<dbReference type="Gene3D" id="1.10.150.20">
    <property type="entry name" value="5' to 3' exonuclease, C-terminal subdomain"/>
    <property type="match status" value="1"/>
</dbReference>
<evidence type="ECO:0000256" key="16">
    <source>
        <dbReference type="ARBA" id="ARBA00022842"/>
    </source>
</evidence>
<dbReference type="GO" id="GO:0008409">
    <property type="term" value="F:5'-3' exonuclease activity"/>
    <property type="evidence" value="ECO:0007669"/>
    <property type="project" value="TreeGrafter"/>
</dbReference>
<evidence type="ECO:0000256" key="9">
    <source>
        <dbReference type="ARBA" id="ARBA00022741"/>
    </source>
</evidence>
<dbReference type="GO" id="GO:0017108">
    <property type="term" value="F:5'-flap endonuclease activity"/>
    <property type="evidence" value="ECO:0007669"/>
    <property type="project" value="TreeGrafter"/>
</dbReference>
<evidence type="ECO:0000313" key="25">
    <source>
        <dbReference type="EMBL" id="KAF4658019.1"/>
    </source>
</evidence>
<dbReference type="GO" id="GO:0003677">
    <property type="term" value="F:DNA binding"/>
    <property type="evidence" value="ECO:0007669"/>
    <property type="project" value="InterPro"/>
</dbReference>
<keyword evidence="5" id="KW-0235">DNA replication</keyword>
<dbReference type="InterPro" id="IPR036279">
    <property type="entry name" value="5-3_exonuclease_C_sf"/>
</dbReference>
<keyword evidence="10" id="KW-0255">Endonuclease</keyword>
<keyword evidence="6" id="KW-0540">Nuclease</keyword>
<evidence type="ECO:0000256" key="12">
    <source>
        <dbReference type="ARBA" id="ARBA00022777"/>
    </source>
</evidence>
<keyword evidence="17" id="KW-0496">Mitochondrion</keyword>
<dbReference type="SUPFAM" id="SSF47807">
    <property type="entry name" value="5' to 3' exonuclease, C-terminal subdomain"/>
    <property type="match status" value="1"/>
</dbReference>
<evidence type="ECO:0000256" key="7">
    <source>
        <dbReference type="ARBA" id="ARBA00022723"/>
    </source>
</evidence>
<dbReference type="SUPFAM" id="SSF82185">
    <property type="entry name" value="Histone H3 K4-specific methyltransferase SET7/9 N-terminal domain"/>
    <property type="match status" value="2"/>
</dbReference>
<feature type="non-terminal residue" evidence="25">
    <location>
        <position position="1"/>
    </location>
</feature>
<dbReference type="InterPro" id="IPR008918">
    <property type="entry name" value="HhH2"/>
</dbReference>
<dbReference type="EMBL" id="JABANN010000493">
    <property type="protein sequence ID" value="KAF4658019.1"/>
    <property type="molecule type" value="Genomic_DNA"/>
</dbReference>
<accession>A0A7J6LFI1</accession>
<dbReference type="PROSITE" id="PS00109">
    <property type="entry name" value="PROTEIN_KINASE_TYR"/>
    <property type="match status" value="1"/>
</dbReference>
<comment type="subunit">
    <text evidence="22">Interacts with PCNA1 and PCNA2. Three molecules of FEN1 bind to one PCNA trimer with each molecule binding to one PCNA monomer. PCNA stimulates the nuclease activity without altering cleavage specificity.</text>
</comment>
<gene>
    <name evidence="25" type="ORF">FOL46_007138</name>
</gene>
<dbReference type="GO" id="GO:0004674">
    <property type="term" value="F:protein serine/threonine kinase activity"/>
    <property type="evidence" value="ECO:0007669"/>
    <property type="project" value="UniProtKB-KW"/>
</dbReference>
<dbReference type="Gene3D" id="2.20.110.10">
    <property type="entry name" value="Histone H3 K4-specific methyltransferase SET7/9 N-terminal domain"/>
    <property type="match status" value="2"/>
</dbReference>
<dbReference type="Gene3D" id="1.10.510.10">
    <property type="entry name" value="Transferase(Phosphotransferase) domain 1"/>
    <property type="match status" value="1"/>
</dbReference>
<evidence type="ECO:0000256" key="17">
    <source>
        <dbReference type="ARBA" id="ARBA00023128"/>
    </source>
</evidence>
<evidence type="ECO:0000259" key="24">
    <source>
        <dbReference type="PROSITE" id="PS50011"/>
    </source>
</evidence>
<dbReference type="Proteomes" id="UP000572268">
    <property type="component" value="Unassembled WGS sequence"/>
</dbReference>
<keyword evidence="7" id="KW-0479">Metal-binding</keyword>
<dbReference type="SMART" id="SM00485">
    <property type="entry name" value="XPGN"/>
    <property type="match status" value="1"/>
</dbReference>
<dbReference type="InterPro" id="IPR029060">
    <property type="entry name" value="PIN-like_dom_sf"/>
</dbReference>
<sequence length="924" mass="102462">KSGGVIYPRAASGGSQRRAPRNSSSRSSLGTPVPKLTLSSGSSSRNSLPVVIQSPSTSTATKKAERSEIRYSDGSKYIGDIVDGQREGEGRLEYPGGYYQGMWLKNEPHGEGVQTWADGRIYVGTFKEGKFHGAGRMEWHVAGHRGGPMVYQGQYVEDRKEGYGAFEWPDGRKYAGWWLAGKRHGDGEYTTEFGQTRKGIWENDVLVRSASLLLTSMGIKQLFKFVSENAPKSVSEQKMENYTGRGLALDASMCLYQFLIAVRLGGDNQHVNLTNAAGDVTSHISGFVTRTLRMMEAGIKPVYVFDGKAPSLKTGELEKRREIKKKAEEDLKEAIEKAMMGCCIVEAPEEAEASCAALVKYGKCYGAVTDDMDVLTFGSPVQIKNLFNTLGSGQQHSAGKSTKPVYELSLSVVLEQLDVTMGQFVDFCIMCGCDYLDTIRGIGPNNAFKLIVEHKNIEGVLEHIDKSKFTVPDSWINGDYKKVREYFLEAPVVERENVELKWPTPDYDGLRKFLVDENQFSEDRVEKYISRLRKCKQAKTQMRLDTFFKTSKPAIKKEDKFDPFKKETKKSEGTYGKVFLAKDLSNGEDVAIKRLKTAAAAAGTSGGIGGIHFTCIREMKVMKAVHSENVMSLVDVFASINEDEASAEESASTATPRHKQPQLSLVMKFMHCDLKKVLSSRNVTLSLACIKTMVYQIASGVKALHDAWFVHRDLSSGNVLCDINTGTLSLTDFGLARQIGQPPPGCFSQSKRSFGGNMTFNVVTLWYRAPELLFESSYYSPAVDIWSVGTLMAEMLPRGERSRPSTVKRRAPLFQVPSELDLLKAIVELLGTPSEQTWPEASSLPSFHEFAYLPEPDNWPREMFGDACKESEKLDEFLKSMLMLNPSARPSSANLLEHDYFTSGHPSMASKEELAKALRPAVDG</sequence>
<feature type="region of interest" description="Disordered" evidence="23">
    <location>
        <begin position="1"/>
        <end position="67"/>
    </location>
</feature>
<reference evidence="25 26" key="1">
    <citation type="submission" date="2020-04" db="EMBL/GenBank/DDBJ databases">
        <title>Perkinsus olseni comparative genomics.</title>
        <authorList>
            <person name="Bogema D.R."/>
        </authorList>
    </citation>
    <scope>NUCLEOTIDE SEQUENCE [LARGE SCALE GENOMIC DNA]</scope>
    <source>
        <strain evidence="25">ATCC PRA-31</strain>
    </source>
</reference>
<evidence type="ECO:0000256" key="22">
    <source>
        <dbReference type="ARBA" id="ARBA00063178"/>
    </source>
</evidence>
<dbReference type="Pfam" id="PF00752">
    <property type="entry name" value="XPG_N"/>
    <property type="match status" value="1"/>
</dbReference>
<keyword evidence="15" id="KW-0067">ATP-binding</keyword>
<dbReference type="SMART" id="SM00484">
    <property type="entry name" value="XPGI"/>
    <property type="match status" value="1"/>
</dbReference>
<evidence type="ECO:0000256" key="1">
    <source>
        <dbReference type="ARBA" id="ARBA00001946"/>
    </source>
</evidence>
<dbReference type="PROSITE" id="PS00841">
    <property type="entry name" value="XPG_1"/>
    <property type="match status" value="1"/>
</dbReference>
<evidence type="ECO:0000256" key="3">
    <source>
        <dbReference type="ARBA" id="ARBA00022553"/>
    </source>
</evidence>
<dbReference type="InterPro" id="IPR006084">
    <property type="entry name" value="XPG/Rad2"/>
</dbReference>
<keyword evidence="4" id="KW-0808">Transferase</keyword>
<keyword evidence="19" id="KW-0539">Nucleus</keyword>
<dbReference type="SUPFAM" id="SSF88723">
    <property type="entry name" value="PIN domain-like"/>
    <property type="match status" value="1"/>
</dbReference>
<keyword evidence="13" id="KW-0378">Hydrolase</keyword>
<dbReference type="SUPFAM" id="SSF56112">
    <property type="entry name" value="Protein kinase-like (PK-like)"/>
    <property type="match status" value="1"/>
</dbReference>
<keyword evidence="14" id="KW-0269">Exonuclease</keyword>
<dbReference type="InterPro" id="IPR003409">
    <property type="entry name" value="MORN"/>
</dbReference>
<evidence type="ECO:0000256" key="10">
    <source>
        <dbReference type="ARBA" id="ARBA00022759"/>
    </source>
</evidence>
<dbReference type="Gene3D" id="3.30.200.20">
    <property type="entry name" value="Phosphorylase Kinase, domain 1"/>
    <property type="match status" value="1"/>
</dbReference>
<evidence type="ECO:0000256" key="14">
    <source>
        <dbReference type="ARBA" id="ARBA00022839"/>
    </source>
</evidence>
<dbReference type="AlphaFoldDB" id="A0A7J6LFI1"/>
<dbReference type="CDD" id="cd09907">
    <property type="entry name" value="H3TH_FEN1-Euk"/>
    <property type="match status" value="1"/>
</dbReference>
<proteinExistence type="inferred from homology"/>
<evidence type="ECO:0000256" key="2">
    <source>
        <dbReference type="ARBA" id="ARBA00022527"/>
    </source>
</evidence>
<feature type="compositionally biased region" description="Low complexity" evidence="23">
    <location>
        <begin position="15"/>
        <end position="28"/>
    </location>
</feature>
<dbReference type="GO" id="GO:0046872">
    <property type="term" value="F:metal ion binding"/>
    <property type="evidence" value="ECO:0007669"/>
    <property type="project" value="UniProtKB-KW"/>
</dbReference>
<dbReference type="GO" id="GO:0006281">
    <property type="term" value="P:DNA repair"/>
    <property type="evidence" value="ECO:0007669"/>
    <property type="project" value="UniProtKB-KW"/>
</dbReference>
<feature type="domain" description="Protein kinase" evidence="24">
    <location>
        <begin position="564"/>
        <end position="901"/>
    </location>
</feature>
<dbReference type="InterPro" id="IPR006085">
    <property type="entry name" value="XPG_DNA_repair_N"/>
</dbReference>
<keyword evidence="16" id="KW-0460">Magnesium</keyword>
<dbReference type="Gene3D" id="3.40.50.1010">
    <property type="entry name" value="5'-nuclease"/>
    <property type="match status" value="1"/>
</dbReference>
<evidence type="ECO:0000256" key="13">
    <source>
        <dbReference type="ARBA" id="ARBA00022801"/>
    </source>
</evidence>
<evidence type="ECO:0000256" key="19">
    <source>
        <dbReference type="ARBA" id="ARBA00023242"/>
    </source>
</evidence>
<comment type="cofactor">
    <cofactor evidence="1">
        <name>Mg(2+)</name>
        <dbReference type="ChEBI" id="CHEBI:18420"/>
    </cofactor>
</comment>
<evidence type="ECO:0000256" key="8">
    <source>
        <dbReference type="ARBA" id="ARBA00022737"/>
    </source>
</evidence>
<dbReference type="PROSITE" id="PS50011">
    <property type="entry name" value="PROTEIN_KINASE_DOM"/>
    <property type="match status" value="1"/>
</dbReference>